<keyword evidence="1" id="KW-0560">Oxidoreductase</keyword>
<reference evidence="3 4" key="1">
    <citation type="submission" date="2018-04" db="EMBL/GenBank/DDBJ databases">
        <title>Adhaeribacter sp. HMF7616 genome sequencing and assembly.</title>
        <authorList>
            <person name="Kang H."/>
            <person name="Kang J."/>
            <person name="Cha I."/>
            <person name="Kim H."/>
            <person name="Joh K."/>
        </authorList>
    </citation>
    <scope>NUCLEOTIDE SEQUENCE [LARGE SCALE GENOMIC DNA]</scope>
    <source>
        <strain evidence="3 4">HMF7616</strain>
    </source>
</reference>
<dbReference type="PANTHER" id="PTHR43364:SF4">
    <property type="entry name" value="NAD(P)-LINKED OXIDOREDUCTASE SUPERFAMILY PROTEIN"/>
    <property type="match status" value="1"/>
</dbReference>
<evidence type="ECO:0000259" key="2">
    <source>
        <dbReference type="Pfam" id="PF00248"/>
    </source>
</evidence>
<dbReference type="EMBL" id="QASA01000001">
    <property type="protein sequence ID" value="RDC64687.1"/>
    <property type="molecule type" value="Genomic_DNA"/>
</dbReference>
<dbReference type="OrthoDB" id="9773828at2"/>
<keyword evidence="4" id="KW-1185">Reference proteome</keyword>
<gene>
    <name evidence="3" type="ORF">AHMF7616_03303</name>
</gene>
<dbReference type="RefSeq" id="WP_115373806.1">
    <property type="nucleotide sequence ID" value="NZ_QASA01000001.1"/>
</dbReference>
<organism evidence="3 4">
    <name type="scientific">Adhaeribacter pallidiroseus</name>
    <dbReference type="NCBI Taxonomy" id="2072847"/>
    <lineage>
        <taxon>Bacteria</taxon>
        <taxon>Pseudomonadati</taxon>
        <taxon>Bacteroidota</taxon>
        <taxon>Cytophagia</taxon>
        <taxon>Cytophagales</taxon>
        <taxon>Hymenobacteraceae</taxon>
        <taxon>Adhaeribacter</taxon>
    </lineage>
</organism>
<feature type="domain" description="NADP-dependent oxidoreductase" evidence="2">
    <location>
        <begin position="16"/>
        <end position="322"/>
    </location>
</feature>
<dbReference type="GO" id="GO:0005829">
    <property type="term" value="C:cytosol"/>
    <property type="evidence" value="ECO:0007669"/>
    <property type="project" value="UniProtKB-ARBA"/>
</dbReference>
<dbReference type="SUPFAM" id="SSF51430">
    <property type="entry name" value="NAD(P)-linked oxidoreductase"/>
    <property type="match status" value="1"/>
</dbReference>
<dbReference type="GO" id="GO:0016491">
    <property type="term" value="F:oxidoreductase activity"/>
    <property type="evidence" value="ECO:0007669"/>
    <property type="project" value="UniProtKB-KW"/>
</dbReference>
<evidence type="ECO:0000313" key="3">
    <source>
        <dbReference type="EMBL" id="RDC64687.1"/>
    </source>
</evidence>
<dbReference type="InterPro" id="IPR023210">
    <property type="entry name" value="NADP_OxRdtase_dom"/>
</dbReference>
<dbReference type="PANTHER" id="PTHR43364">
    <property type="entry name" value="NADH-SPECIFIC METHYLGLYOXAL REDUCTASE-RELATED"/>
    <property type="match status" value="1"/>
</dbReference>
<dbReference type="Pfam" id="PF00248">
    <property type="entry name" value="Aldo_ket_red"/>
    <property type="match status" value="1"/>
</dbReference>
<dbReference type="InterPro" id="IPR036812">
    <property type="entry name" value="NAD(P)_OxRdtase_dom_sf"/>
</dbReference>
<dbReference type="Gene3D" id="3.20.20.100">
    <property type="entry name" value="NADP-dependent oxidoreductase domain"/>
    <property type="match status" value="1"/>
</dbReference>
<accession>A0A369QN51</accession>
<dbReference type="AlphaFoldDB" id="A0A369QN51"/>
<evidence type="ECO:0000313" key="4">
    <source>
        <dbReference type="Proteomes" id="UP000253919"/>
    </source>
</evidence>
<evidence type="ECO:0000256" key="1">
    <source>
        <dbReference type="ARBA" id="ARBA00023002"/>
    </source>
</evidence>
<proteinExistence type="predicted"/>
<comment type="caution">
    <text evidence="3">The sequence shown here is derived from an EMBL/GenBank/DDBJ whole genome shotgun (WGS) entry which is preliminary data.</text>
</comment>
<dbReference type="Proteomes" id="UP000253919">
    <property type="component" value="Unassembled WGS sequence"/>
</dbReference>
<dbReference type="FunFam" id="3.20.20.100:FF:000004">
    <property type="entry name" value="Oxidoreductase, aldo/keto reductase"/>
    <property type="match status" value="1"/>
</dbReference>
<protein>
    <submittedName>
        <fullName evidence="3">General stress protein</fullName>
    </submittedName>
</protein>
<dbReference type="InterPro" id="IPR050523">
    <property type="entry name" value="AKR_Detox_Biosynth"/>
</dbReference>
<sequence>MKYNELADSGVKVSAITFGAWAIGGWMWGGADKDDALAAIHKALELGITTIDTAPVYGQGVSEEIVGQALKGKRHEAQILTKYGMRWDIERPGDFMASKDDKGHDLKIYKFAGKESVIYECEQSLKRLQTDYIDLYQIHWPDVSTPIDETMEAIDRLLQEGKIRASGVCNYSAEQMRIADQTVKQVTNQVPYSMVERKVEAEVVPYCLEHGRGILAYSPLQRGILTGKITDDYQFEEGDHRPNTLHFKPHNRTTINAFLQQIKPIADGYGVTLAQLVINWTIQQPAIAAALVGARNPEQVTENAKATDFMLTPDELSQINTLLADVKMVA</sequence>
<name>A0A369QN51_9BACT</name>